<reference evidence="1 2" key="1">
    <citation type="journal article" date="2024" name="G3 (Bethesda)">
        <title>Genome assembly of Hibiscus sabdariffa L. provides insights into metabolisms of medicinal natural products.</title>
        <authorList>
            <person name="Kim T."/>
        </authorList>
    </citation>
    <scope>NUCLEOTIDE SEQUENCE [LARGE SCALE GENOMIC DNA]</scope>
    <source>
        <strain evidence="1">TK-2024</strain>
        <tissue evidence="1">Old leaves</tissue>
    </source>
</reference>
<dbReference type="Proteomes" id="UP001396334">
    <property type="component" value="Unassembled WGS sequence"/>
</dbReference>
<dbReference type="EMBL" id="JBBPBN010000004">
    <property type="protein sequence ID" value="KAK9042534.1"/>
    <property type="molecule type" value="Genomic_DNA"/>
</dbReference>
<accession>A0ABR2TZ06</accession>
<sequence length="119" mass="13331">MKYGKEGKGCVKVLLSGKNRGLGFSWIFNSEEALKGDCWRLKKIQVDSLQVKLLEKLEQSLGDIHLKTNDIENVFMESNDPKQGKVYGSVHITAHEGSIRGFAEAISAYRVIFLSQKSN</sequence>
<gene>
    <name evidence="1" type="ORF">V6N11_017603</name>
</gene>
<proteinExistence type="predicted"/>
<keyword evidence="2" id="KW-1185">Reference proteome</keyword>
<protein>
    <submittedName>
        <fullName evidence="1">Uncharacterized protein</fullName>
    </submittedName>
</protein>
<evidence type="ECO:0000313" key="1">
    <source>
        <dbReference type="EMBL" id="KAK9042534.1"/>
    </source>
</evidence>
<name>A0ABR2TZ06_9ROSI</name>
<comment type="caution">
    <text evidence="1">The sequence shown here is derived from an EMBL/GenBank/DDBJ whole genome shotgun (WGS) entry which is preliminary data.</text>
</comment>
<organism evidence="1 2">
    <name type="scientific">Hibiscus sabdariffa</name>
    <name type="common">roselle</name>
    <dbReference type="NCBI Taxonomy" id="183260"/>
    <lineage>
        <taxon>Eukaryota</taxon>
        <taxon>Viridiplantae</taxon>
        <taxon>Streptophyta</taxon>
        <taxon>Embryophyta</taxon>
        <taxon>Tracheophyta</taxon>
        <taxon>Spermatophyta</taxon>
        <taxon>Magnoliopsida</taxon>
        <taxon>eudicotyledons</taxon>
        <taxon>Gunneridae</taxon>
        <taxon>Pentapetalae</taxon>
        <taxon>rosids</taxon>
        <taxon>malvids</taxon>
        <taxon>Malvales</taxon>
        <taxon>Malvaceae</taxon>
        <taxon>Malvoideae</taxon>
        <taxon>Hibiscus</taxon>
    </lineage>
</organism>
<evidence type="ECO:0000313" key="2">
    <source>
        <dbReference type="Proteomes" id="UP001396334"/>
    </source>
</evidence>